<sequence>MEFVRKNIETLRLRVKEAAEKSGRREEDIKIVAVTKTVMPETIQVAVDCGLKILGENRVQEAQRKIELVKGDVSWHMIGHLQKNKVKYAVRLFSMIQSVDSYELAVEIDKRAGKLGKVMDVLVQVNIGKEETKFGAEYEETPELIKKISELENIRVKGLMAIAPFKEDPEDVRPFFRKMRELFLELKNLRLKNVEMEILSMGMTHDFHVAIEEGANMIRIGSGIFGPRI</sequence>
<feature type="domain" description="Alanine racemase N-terminal" evidence="5">
    <location>
        <begin position="14"/>
        <end position="227"/>
    </location>
</feature>
<gene>
    <name evidence="6" type="ORF">AN618_22840</name>
</gene>
<dbReference type="GO" id="GO:0030170">
    <property type="term" value="F:pyridoxal phosphate binding"/>
    <property type="evidence" value="ECO:0007669"/>
    <property type="project" value="UniProtKB-UniRule"/>
</dbReference>
<dbReference type="PATRIC" id="fig|520764.3.peg.2456"/>
<evidence type="ECO:0000256" key="3">
    <source>
        <dbReference type="PIRSR" id="PIRSR004848-1"/>
    </source>
</evidence>
<proteinExistence type="inferred from homology"/>
<dbReference type="OrthoDB" id="9804072at2"/>
<evidence type="ECO:0000313" key="7">
    <source>
        <dbReference type="Proteomes" id="UP000070427"/>
    </source>
</evidence>
<reference evidence="6 7" key="1">
    <citation type="submission" date="2015-12" db="EMBL/GenBank/DDBJ databases">
        <title>Draft genome sequnece of Fervidicola ferrireducens strain Y170.</title>
        <authorList>
            <person name="Patel B.K."/>
        </authorList>
    </citation>
    <scope>NUCLEOTIDE SEQUENCE [LARGE SCALE GENOMIC DNA]</scope>
    <source>
        <strain evidence="6 7">Y170</strain>
    </source>
</reference>
<keyword evidence="1 2" id="KW-0663">Pyridoxal phosphate</keyword>
<dbReference type="CDD" id="cd00635">
    <property type="entry name" value="PLPDE_III_YBL036c_like"/>
    <property type="match status" value="1"/>
</dbReference>
<dbReference type="FunFam" id="3.20.20.10:FF:000018">
    <property type="entry name" value="Pyridoxal phosphate homeostasis protein"/>
    <property type="match status" value="1"/>
</dbReference>
<protein>
    <recommendedName>
        <fullName evidence="2">Pyridoxal phosphate homeostasis protein</fullName>
        <shortName evidence="2">PLP homeostasis protein</shortName>
    </recommendedName>
</protein>
<dbReference type="PANTHER" id="PTHR10146:SF14">
    <property type="entry name" value="PYRIDOXAL PHOSPHATE HOMEOSTASIS PROTEIN"/>
    <property type="match status" value="1"/>
</dbReference>
<dbReference type="STRING" id="520764.AN618_22840"/>
<dbReference type="PIRSF" id="PIRSF004848">
    <property type="entry name" value="YBL036c_PLPDEIII"/>
    <property type="match status" value="1"/>
</dbReference>
<comment type="similarity">
    <text evidence="2 4">Belongs to the pyridoxal phosphate-binding protein YggS/PROSC family.</text>
</comment>
<comment type="caution">
    <text evidence="6">The sequence shown here is derived from an EMBL/GenBank/DDBJ whole genome shotgun (WGS) entry which is preliminary data.</text>
</comment>
<accession>A0A140L1R5</accession>
<evidence type="ECO:0000256" key="4">
    <source>
        <dbReference type="RuleBase" id="RU004514"/>
    </source>
</evidence>
<dbReference type="SUPFAM" id="SSF51419">
    <property type="entry name" value="PLP-binding barrel"/>
    <property type="match status" value="1"/>
</dbReference>
<evidence type="ECO:0000313" key="6">
    <source>
        <dbReference type="EMBL" id="KXG74490.1"/>
    </source>
</evidence>
<dbReference type="Gene3D" id="3.20.20.10">
    <property type="entry name" value="Alanine racemase"/>
    <property type="match status" value="1"/>
</dbReference>
<comment type="function">
    <text evidence="2">Pyridoxal 5'-phosphate (PLP)-binding protein, which is involved in PLP homeostasis.</text>
</comment>
<evidence type="ECO:0000256" key="2">
    <source>
        <dbReference type="HAMAP-Rule" id="MF_02087"/>
    </source>
</evidence>
<dbReference type="InterPro" id="IPR029066">
    <property type="entry name" value="PLP-binding_barrel"/>
</dbReference>
<dbReference type="InParanoid" id="A0A140L1R5"/>
<dbReference type="AlphaFoldDB" id="A0A140L1R5"/>
<keyword evidence="7" id="KW-1185">Reference proteome</keyword>
<name>A0A140L1R5_9FIRM</name>
<dbReference type="FunCoup" id="A0A140L1R5">
    <property type="interactions" value="302"/>
</dbReference>
<dbReference type="RefSeq" id="WP_066355230.1">
    <property type="nucleotide sequence ID" value="NZ_LOED01000047.1"/>
</dbReference>
<dbReference type="InterPro" id="IPR011078">
    <property type="entry name" value="PyrdxlP_homeostasis"/>
</dbReference>
<feature type="modified residue" description="N6-(pyridoxal phosphate)lysine" evidence="2 3">
    <location>
        <position position="36"/>
    </location>
</feature>
<dbReference type="NCBIfam" id="TIGR00044">
    <property type="entry name" value="YggS family pyridoxal phosphate-dependent enzyme"/>
    <property type="match status" value="1"/>
</dbReference>
<dbReference type="Proteomes" id="UP000070427">
    <property type="component" value="Unassembled WGS sequence"/>
</dbReference>
<dbReference type="PANTHER" id="PTHR10146">
    <property type="entry name" value="PROLINE SYNTHETASE CO-TRANSCRIBED BACTERIAL HOMOLOG PROTEIN"/>
    <property type="match status" value="1"/>
</dbReference>
<dbReference type="InterPro" id="IPR001608">
    <property type="entry name" value="Ala_racemase_N"/>
</dbReference>
<dbReference type="EMBL" id="LOED01000047">
    <property type="protein sequence ID" value="KXG74490.1"/>
    <property type="molecule type" value="Genomic_DNA"/>
</dbReference>
<evidence type="ECO:0000256" key="1">
    <source>
        <dbReference type="ARBA" id="ARBA00022898"/>
    </source>
</evidence>
<organism evidence="6 7">
    <name type="scientific">Fervidicola ferrireducens</name>
    <dbReference type="NCBI Taxonomy" id="520764"/>
    <lineage>
        <taxon>Bacteria</taxon>
        <taxon>Bacillati</taxon>
        <taxon>Bacillota</taxon>
        <taxon>Clostridia</taxon>
        <taxon>Thermosediminibacterales</taxon>
        <taxon>Thermosediminibacteraceae</taxon>
        <taxon>Fervidicola</taxon>
    </lineage>
</organism>
<comment type="cofactor">
    <cofactor evidence="3">
        <name>pyridoxal 5'-phosphate</name>
        <dbReference type="ChEBI" id="CHEBI:597326"/>
    </cofactor>
</comment>
<dbReference type="HAMAP" id="MF_02087">
    <property type="entry name" value="PLP_homeostasis"/>
    <property type="match status" value="1"/>
</dbReference>
<dbReference type="Pfam" id="PF01168">
    <property type="entry name" value="Ala_racemase_N"/>
    <property type="match status" value="1"/>
</dbReference>
<evidence type="ECO:0000259" key="5">
    <source>
        <dbReference type="Pfam" id="PF01168"/>
    </source>
</evidence>